<feature type="transmembrane region" description="Helical" evidence="1">
    <location>
        <begin position="105"/>
        <end position="129"/>
    </location>
</feature>
<evidence type="ECO:0000313" key="2">
    <source>
        <dbReference type="EMBL" id="SCZ76282.1"/>
    </source>
</evidence>
<dbReference type="Proteomes" id="UP000199428">
    <property type="component" value="Unassembled WGS sequence"/>
</dbReference>
<evidence type="ECO:0000256" key="1">
    <source>
        <dbReference type="SAM" id="Phobius"/>
    </source>
</evidence>
<feature type="transmembrane region" description="Helical" evidence="1">
    <location>
        <begin position="80"/>
        <end position="98"/>
    </location>
</feature>
<gene>
    <name evidence="2" type="ORF">SAMN02910350_00173</name>
</gene>
<keyword evidence="1" id="KW-1133">Transmembrane helix</keyword>
<dbReference type="AlphaFoldDB" id="A0A1G5RQ85"/>
<keyword evidence="1" id="KW-0812">Transmembrane</keyword>
<name>A0A1G5RQ85_PSEXY</name>
<proteinExistence type="predicted"/>
<accession>A0A1G5RQ85</accession>
<reference evidence="2 3" key="1">
    <citation type="submission" date="2016-10" db="EMBL/GenBank/DDBJ databases">
        <authorList>
            <person name="de Groot N.N."/>
        </authorList>
    </citation>
    <scope>NUCLEOTIDE SEQUENCE [LARGE SCALE GENOMIC DNA]</scope>
    <source>
        <strain evidence="2 3">DSM 10317</strain>
    </source>
</reference>
<protein>
    <submittedName>
        <fullName evidence="2">Energy-coupling factor transport system substrate-specific component</fullName>
    </submittedName>
</protein>
<sequence length="182" mass="21049">MKKLSNPFNKKINITTKDVATIGMMVAIIEVSKFALSFMPNIELTTFWIIMFTLYFGRKAGLAIPAFILVEGAIYGMNTWWIMYLYIWPLLVIITWIFRKTESILFWSILSGIFGLCFGFLCSFVYFFIGFSTGGIRGGFATAFPWWISGIPWDFIHCVGNFTFMMVLYTPIRSVMKRFAYN</sequence>
<keyword evidence="1" id="KW-0472">Membrane</keyword>
<dbReference type="EMBL" id="FMWK01000001">
    <property type="protein sequence ID" value="SCZ76282.1"/>
    <property type="molecule type" value="Genomic_DNA"/>
</dbReference>
<evidence type="ECO:0000313" key="3">
    <source>
        <dbReference type="Proteomes" id="UP000199428"/>
    </source>
</evidence>
<feature type="transmembrane region" description="Helical" evidence="1">
    <location>
        <begin position="144"/>
        <end position="169"/>
    </location>
</feature>
<organism evidence="2 3">
    <name type="scientific">Pseudobutyrivibrio xylanivorans</name>
    <dbReference type="NCBI Taxonomy" id="185007"/>
    <lineage>
        <taxon>Bacteria</taxon>
        <taxon>Bacillati</taxon>
        <taxon>Bacillota</taxon>
        <taxon>Clostridia</taxon>
        <taxon>Lachnospirales</taxon>
        <taxon>Lachnospiraceae</taxon>
        <taxon>Pseudobutyrivibrio</taxon>
    </lineage>
</organism>
<dbReference type="Gene3D" id="1.10.1760.20">
    <property type="match status" value="1"/>
</dbReference>
<dbReference type="RefSeq" id="WP_242830161.1">
    <property type="nucleotide sequence ID" value="NZ_FMWK01000001.1"/>
</dbReference>